<dbReference type="Proteomes" id="UP000062912">
    <property type="component" value="Unassembled WGS sequence"/>
</dbReference>
<proteinExistence type="predicted"/>
<dbReference type="InterPro" id="IPR047811">
    <property type="entry name" value="CytC_ox_assmbl_put"/>
</dbReference>
<dbReference type="NCBIfam" id="NF038351">
    <property type="entry name" value="cyt_ox_assem_30"/>
    <property type="match status" value="1"/>
</dbReference>
<keyword evidence="1" id="KW-0472">Membrane</keyword>
<gene>
    <name evidence="2" type="ORF">WT56_31930</name>
</gene>
<evidence type="ECO:0000313" key="3">
    <source>
        <dbReference type="Proteomes" id="UP000062912"/>
    </source>
</evidence>
<accession>A0A132E6D2</accession>
<evidence type="ECO:0008006" key="4">
    <source>
        <dbReference type="Google" id="ProtNLM"/>
    </source>
</evidence>
<comment type="caution">
    <text evidence="2">The sequence shown here is derived from an EMBL/GenBank/DDBJ whole genome shotgun (WGS) entry which is preliminary data.</text>
</comment>
<reference evidence="2 3" key="1">
    <citation type="submission" date="2015-11" db="EMBL/GenBank/DDBJ databases">
        <title>Expanding the genomic diversity of Burkholderia species for the development of highly accurate diagnostics.</title>
        <authorList>
            <person name="Sahl J."/>
            <person name="Keim P."/>
            <person name="Wagner D."/>
        </authorList>
    </citation>
    <scope>NUCLEOTIDE SEQUENCE [LARGE SCALE GENOMIC DNA]</scope>
    <source>
        <strain evidence="2 3">MSMB368WGS</strain>
    </source>
</reference>
<keyword evidence="1" id="KW-1133">Transmembrane helix</keyword>
<dbReference type="EMBL" id="LPJR01000093">
    <property type="protein sequence ID" value="KWF17755.1"/>
    <property type="molecule type" value="Genomic_DNA"/>
</dbReference>
<dbReference type="AlphaFoldDB" id="A0A132E6D2"/>
<evidence type="ECO:0000313" key="2">
    <source>
        <dbReference type="EMBL" id="KWF17755.1"/>
    </source>
</evidence>
<organism evidence="2 3">
    <name type="scientific">Burkholderia pseudomultivorans</name>
    <dbReference type="NCBI Taxonomy" id="1207504"/>
    <lineage>
        <taxon>Bacteria</taxon>
        <taxon>Pseudomonadati</taxon>
        <taxon>Pseudomonadota</taxon>
        <taxon>Betaproteobacteria</taxon>
        <taxon>Burkholderiales</taxon>
        <taxon>Burkholderiaceae</taxon>
        <taxon>Burkholderia</taxon>
        <taxon>Burkholderia cepacia complex</taxon>
    </lineage>
</organism>
<keyword evidence="1" id="KW-0812">Transmembrane</keyword>
<name>A0A132E6D2_9BURK</name>
<protein>
    <recommendedName>
        <fullName evidence="4">Cytochrome C oxidase assembly protein</fullName>
    </recommendedName>
</protein>
<sequence>MSPRVPPLPAAQAGAADAEAKFQMNRNPQQRRTPEQIRAGNKRLGLILLVIAAVFFVGVVIKQWWLSTH</sequence>
<feature type="transmembrane region" description="Helical" evidence="1">
    <location>
        <begin position="44"/>
        <end position="65"/>
    </location>
</feature>
<evidence type="ECO:0000256" key="1">
    <source>
        <dbReference type="SAM" id="Phobius"/>
    </source>
</evidence>